<proteinExistence type="predicted"/>
<organism evidence="1 2">
    <name type="scientific">Dioscorea alata</name>
    <name type="common">Purple yam</name>
    <dbReference type="NCBI Taxonomy" id="55571"/>
    <lineage>
        <taxon>Eukaryota</taxon>
        <taxon>Viridiplantae</taxon>
        <taxon>Streptophyta</taxon>
        <taxon>Embryophyta</taxon>
        <taxon>Tracheophyta</taxon>
        <taxon>Spermatophyta</taxon>
        <taxon>Magnoliopsida</taxon>
        <taxon>Liliopsida</taxon>
        <taxon>Dioscoreales</taxon>
        <taxon>Dioscoreaceae</taxon>
        <taxon>Dioscorea</taxon>
    </lineage>
</organism>
<reference evidence="2" key="1">
    <citation type="journal article" date="2022" name="Nat. Commun.">
        <title>Chromosome evolution and the genetic basis of agronomically important traits in greater yam.</title>
        <authorList>
            <person name="Bredeson J.V."/>
            <person name="Lyons J.B."/>
            <person name="Oniyinde I.O."/>
            <person name="Okereke N.R."/>
            <person name="Kolade O."/>
            <person name="Nnabue I."/>
            <person name="Nwadili C.O."/>
            <person name="Hribova E."/>
            <person name="Parker M."/>
            <person name="Nwogha J."/>
            <person name="Shu S."/>
            <person name="Carlson J."/>
            <person name="Kariba R."/>
            <person name="Muthemba S."/>
            <person name="Knop K."/>
            <person name="Barton G.J."/>
            <person name="Sherwood A.V."/>
            <person name="Lopez-Montes A."/>
            <person name="Asiedu R."/>
            <person name="Jamnadass R."/>
            <person name="Muchugi A."/>
            <person name="Goodstein D."/>
            <person name="Egesi C.N."/>
            <person name="Featherston J."/>
            <person name="Asfaw A."/>
            <person name="Simpson G.G."/>
            <person name="Dolezel J."/>
            <person name="Hendre P.S."/>
            <person name="Van Deynze A."/>
            <person name="Kumar P.L."/>
            <person name="Obidiegwu J.E."/>
            <person name="Bhattacharjee R."/>
            <person name="Rokhsar D.S."/>
        </authorList>
    </citation>
    <scope>NUCLEOTIDE SEQUENCE [LARGE SCALE GENOMIC DNA]</scope>
    <source>
        <strain evidence="2">cv. TDa95/00328</strain>
    </source>
</reference>
<evidence type="ECO:0000313" key="2">
    <source>
        <dbReference type="Proteomes" id="UP000827976"/>
    </source>
</evidence>
<evidence type="ECO:0000313" key="1">
    <source>
        <dbReference type="EMBL" id="KAH7671813.1"/>
    </source>
</evidence>
<accession>A0ACB7VDC2</accession>
<gene>
    <name evidence="1" type="ORF">IHE45_09G012800</name>
</gene>
<comment type="caution">
    <text evidence="1">The sequence shown here is derived from an EMBL/GenBank/DDBJ whole genome shotgun (WGS) entry which is preliminary data.</text>
</comment>
<dbReference type="EMBL" id="CM037019">
    <property type="protein sequence ID" value="KAH7671813.1"/>
    <property type="molecule type" value="Genomic_DNA"/>
</dbReference>
<sequence length="518" mass="58724">MAGGLLLIILSTLIFIIALKLIATISKFNKNTTTTTNLPPGPTFISIIGNLLLLRKNLLHIKPMLRHLRAKYGPILSLPLTSHPSILISDRTLIHEALIQKGAVFADRPPGLMTSNQLRISYAPYGPLWGHLRRNLFSEILHPCRIKLFSSTRRRSLHILFHDLQSQSSRSSAGTVVPIDSFLYSMFCLASFMCFGEDVDEKIIREIESVQRNFLVSIYNAAFYGLFPRISNLFFRNQPNAKLVAISRRHEEILIPLIRARRVLRNQTSVAHDHAYVDSLFELQLPEDNDDEKEKRGNRKLIEDEIVSLCSEFITASTETTATSLQWIMANLVIHQEIQAKLFDEIQGVVGSEAEEVKEEELQRMPYLKAVVLEGLRRHPPGHFLLPHIVTKDVLLNGYLIPKGSEVNFTVADIGTADDIWDKPMEFIPERFMEGGEGEGLDLTGKCETKMMPFGIGRRICPGSGLGLLHLEYFVANLIKKFEWKNVDGEKINLSEKMEFTMAMEKPLHARISTRMEV</sequence>
<dbReference type="Proteomes" id="UP000827976">
    <property type="component" value="Chromosome 9"/>
</dbReference>
<keyword evidence="2" id="KW-1185">Reference proteome</keyword>
<protein>
    <submittedName>
        <fullName evidence="1">Cytochrome P450 E-class group I protein</fullName>
    </submittedName>
</protein>
<name>A0ACB7VDC2_DIOAL</name>